<sequence>MFFDPRPTPPWQQRVYGKWGLAGLLLAFLLVGTVGHDPWRGADLRHFFAVWQVLQGEWLLPTALVDGTVPAAAPLYYWVAALLGMALEPLGLALHDATRLASPLFVLISLGCVAMAALPACGKPWHAGAVLLGLGTLGWMLEAHQHQSLLASTATLGMTLAGAAWALHHPARAWLCATAGFSLGFLAQGFAILPVSLIPWLATFPAWSIVPPAKRLPLALVTVALLALPVAWLMAVLASPNGSTWLALQTPHIDPAFIRGNLLDAGNDATWVTWPLWLLALWPLRRASDPRISRLGVLNWAILGAGLIVIAIWPPSNPSDLLILLPSLTLLATTRLKRMPRGAQAAFSWFSVATAITIVVLTGLAWSALHSDWPPGLARHVARVAPEFEMSHSFERLILAGILLFAWVVSSISTPASPLRPTIHWALSVSFMWSMLVVLLAPWFEHTRNLRPIIERMQPVLQAHAPHCVSVPRREPDVRAALIYFAGVPAHFDERCPIRFERIRSPQALQPDGSILWSMSRGQEKRQEIWLLRINTGSVDE</sequence>
<evidence type="ECO:0000256" key="1">
    <source>
        <dbReference type="SAM" id="Phobius"/>
    </source>
</evidence>
<keyword evidence="3" id="KW-1185">Reference proteome</keyword>
<name>A0ABX1QIH9_9PROT</name>
<dbReference type="RefSeq" id="WP_169114947.1">
    <property type="nucleotide sequence ID" value="NZ_JAAAUB010000001.1"/>
</dbReference>
<dbReference type="EMBL" id="JAAAUB010000001">
    <property type="protein sequence ID" value="NMH15860.1"/>
    <property type="molecule type" value="Genomic_DNA"/>
</dbReference>
<gene>
    <name evidence="2" type="ORF">GV368_01785</name>
</gene>
<feature type="transmembrane region" description="Helical" evidence="1">
    <location>
        <begin position="179"/>
        <end position="204"/>
    </location>
</feature>
<keyword evidence="1" id="KW-0812">Transmembrane</keyword>
<feature type="transmembrane region" description="Helical" evidence="1">
    <location>
        <begin position="100"/>
        <end position="118"/>
    </location>
</feature>
<proteinExistence type="predicted"/>
<feature type="transmembrane region" description="Helical" evidence="1">
    <location>
        <begin position="75"/>
        <end position="93"/>
    </location>
</feature>
<reference evidence="2 3" key="1">
    <citation type="journal article" date="2020" name="Curr. Microbiol.">
        <title>Tepidiphilus baoligensis sp. nov., a Novel Bacterium of the Family Hydrogenophilaceae Isolated from an Oil Reservoir.</title>
        <authorList>
            <person name="Zhang X."/>
            <person name="Wang G."/>
            <person name="Ma X."/>
            <person name="Yu J."/>
            <person name="You J."/>
            <person name="Xue Y."/>
            <person name="Ma Y."/>
        </authorList>
    </citation>
    <scope>NUCLEOTIDE SEQUENCE [LARGE SCALE GENOMIC DNA]</scope>
    <source>
        <strain evidence="2 3">B18-69</strain>
    </source>
</reference>
<dbReference type="Proteomes" id="UP000669605">
    <property type="component" value="Unassembled WGS sequence"/>
</dbReference>
<evidence type="ECO:0000313" key="2">
    <source>
        <dbReference type="EMBL" id="NMH15860.1"/>
    </source>
</evidence>
<evidence type="ECO:0000313" key="3">
    <source>
        <dbReference type="Proteomes" id="UP000669605"/>
    </source>
</evidence>
<feature type="transmembrane region" description="Helical" evidence="1">
    <location>
        <begin position="269"/>
        <end position="285"/>
    </location>
</feature>
<feature type="transmembrane region" description="Helical" evidence="1">
    <location>
        <begin position="297"/>
        <end position="315"/>
    </location>
</feature>
<protein>
    <recommendedName>
        <fullName evidence="4">Glycosyltransferase RgtA/B/C/D-like domain-containing protein</fullName>
    </recommendedName>
</protein>
<feature type="transmembrane region" description="Helical" evidence="1">
    <location>
        <begin position="397"/>
        <end position="416"/>
    </location>
</feature>
<feature type="transmembrane region" description="Helical" evidence="1">
    <location>
        <begin position="216"/>
        <end position="238"/>
    </location>
</feature>
<evidence type="ECO:0008006" key="4">
    <source>
        <dbReference type="Google" id="ProtNLM"/>
    </source>
</evidence>
<feature type="transmembrane region" description="Helical" evidence="1">
    <location>
        <begin position="423"/>
        <end position="444"/>
    </location>
</feature>
<keyword evidence="1" id="KW-1133">Transmembrane helix</keyword>
<accession>A0ABX1QIH9</accession>
<feature type="transmembrane region" description="Helical" evidence="1">
    <location>
        <begin position="124"/>
        <end position="141"/>
    </location>
</feature>
<comment type="caution">
    <text evidence="2">The sequence shown here is derived from an EMBL/GenBank/DDBJ whole genome shotgun (WGS) entry which is preliminary data.</text>
</comment>
<feature type="transmembrane region" description="Helical" evidence="1">
    <location>
        <begin position="349"/>
        <end position="369"/>
    </location>
</feature>
<keyword evidence="1" id="KW-0472">Membrane</keyword>
<feature type="transmembrane region" description="Helical" evidence="1">
    <location>
        <begin position="148"/>
        <end position="167"/>
    </location>
</feature>
<organism evidence="2 3">
    <name type="scientific">Tepidiphilus baoligensis</name>
    <dbReference type="NCBI Taxonomy" id="2698687"/>
    <lineage>
        <taxon>Bacteria</taxon>
        <taxon>Pseudomonadati</taxon>
        <taxon>Pseudomonadota</taxon>
        <taxon>Hydrogenophilia</taxon>
        <taxon>Hydrogenophilales</taxon>
        <taxon>Hydrogenophilaceae</taxon>
        <taxon>Tepidiphilus</taxon>
    </lineage>
</organism>